<dbReference type="Gene3D" id="1.10.4030.10">
    <property type="entry name" value="Porin chaperone SurA, peptide-binding domain"/>
    <property type="match status" value="1"/>
</dbReference>
<accession>A0ABN8HD90</accession>
<keyword evidence="1" id="KW-0697">Rotamase</keyword>
<dbReference type="PANTHER" id="PTHR47245:SF2">
    <property type="entry name" value="PEPTIDYL-PROLYL CIS-TRANS ISOMERASE HP_0175-RELATED"/>
    <property type="match status" value="1"/>
</dbReference>
<dbReference type="SUPFAM" id="SSF109998">
    <property type="entry name" value="Triger factor/SurA peptide-binding domain-like"/>
    <property type="match status" value="1"/>
</dbReference>
<dbReference type="Gene3D" id="3.10.50.40">
    <property type="match status" value="1"/>
</dbReference>
<evidence type="ECO:0000256" key="1">
    <source>
        <dbReference type="PROSITE-ProRule" id="PRU00278"/>
    </source>
</evidence>
<name>A0ABN8HD90_9BACT</name>
<dbReference type="EMBL" id="OW150024">
    <property type="protein sequence ID" value="CAH2030651.1"/>
    <property type="molecule type" value="Genomic_DNA"/>
</dbReference>
<dbReference type="SUPFAM" id="SSF54534">
    <property type="entry name" value="FKBP-like"/>
    <property type="match status" value="1"/>
</dbReference>
<dbReference type="InterPro" id="IPR023058">
    <property type="entry name" value="PPIase_PpiC_CS"/>
</dbReference>
<evidence type="ECO:0000256" key="2">
    <source>
        <dbReference type="SAM" id="SignalP"/>
    </source>
</evidence>
<organism evidence="4 5">
    <name type="scientific">Trichlorobacter ammonificans</name>
    <dbReference type="NCBI Taxonomy" id="2916410"/>
    <lineage>
        <taxon>Bacteria</taxon>
        <taxon>Pseudomonadati</taxon>
        <taxon>Thermodesulfobacteriota</taxon>
        <taxon>Desulfuromonadia</taxon>
        <taxon>Geobacterales</taxon>
        <taxon>Geobacteraceae</taxon>
        <taxon>Trichlorobacter</taxon>
    </lineage>
</organism>
<dbReference type="PROSITE" id="PS50198">
    <property type="entry name" value="PPIC_PPIASE_2"/>
    <property type="match status" value="1"/>
</dbReference>
<reference evidence="4 5" key="1">
    <citation type="submission" date="2022-03" db="EMBL/GenBank/DDBJ databases">
        <authorList>
            <person name="Koch H."/>
        </authorList>
    </citation>
    <scope>NUCLEOTIDE SEQUENCE [LARGE SCALE GENOMIC DNA]</scope>
    <source>
        <strain evidence="4 5">G1</strain>
    </source>
</reference>
<keyword evidence="5" id="KW-1185">Reference proteome</keyword>
<dbReference type="EC" id="5.2.1.8" evidence="4"/>
<evidence type="ECO:0000313" key="5">
    <source>
        <dbReference type="Proteomes" id="UP001295463"/>
    </source>
</evidence>
<dbReference type="InterPro" id="IPR000297">
    <property type="entry name" value="PPIase_PpiC"/>
</dbReference>
<sequence>MAYPRIVFTVLLAAALMALSVAGVTAADKKPAAAKATEKSKGLPDPVARVNGVAIPAADLNKALTAFKSSPQGAQVPAERESEVQKFLLNQLIAGELMYQLAKTSPLNGQEAKVDEHVKGLKETRFKNEEEFAKALKEQGMTEKDLRELVRRNLVIDAYIEKMIVPKQTVTAAEVQTFYDKNPESFLQPEQMRASHILITVDPKATADERSTARAKINELLKQAQAGADFAKLAQDNSGCPSSKQGGDLGYFSKGQMVKPFEDAAFALKPGEISGVVETQFGFHIIKAVEKKAASKVAFADVKSRIEESLKRRKVGEAVNATLEEARKKAKIEVFLK</sequence>
<evidence type="ECO:0000259" key="3">
    <source>
        <dbReference type="PROSITE" id="PS50198"/>
    </source>
</evidence>
<feature type="domain" description="PpiC" evidence="3">
    <location>
        <begin position="189"/>
        <end position="290"/>
    </location>
</feature>
<dbReference type="InterPro" id="IPR027304">
    <property type="entry name" value="Trigger_fact/SurA_dom_sf"/>
</dbReference>
<dbReference type="InterPro" id="IPR046357">
    <property type="entry name" value="PPIase_dom_sf"/>
</dbReference>
<keyword evidence="1 4" id="KW-0413">Isomerase</keyword>
<dbReference type="GO" id="GO:0003755">
    <property type="term" value="F:peptidyl-prolyl cis-trans isomerase activity"/>
    <property type="evidence" value="ECO:0007669"/>
    <property type="project" value="UniProtKB-EC"/>
</dbReference>
<feature type="chain" id="PRO_5047125693" evidence="2">
    <location>
        <begin position="27"/>
        <end position="337"/>
    </location>
</feature>
<keyword evidence="2" id="KW-0732">Signal</keyword>
<dbReference type="Pfam" id="PF13616">
    <property type="entry name" value="Rotamase_3"/>
    <property type="match status" value="1"/>
</dbReference>
<dbReference type="InterPro" id="IPR050245">
    <property type="entry name" value="PrsA_foldase"/>
</dbReference>
<dbReference type="PROSITE" id="PS01096">
    <property type="entry name" value="PPIC_PPIASE_1"/>
    <property type="match status" value="1"/>
</dbReference>
<dbReference type="PANTHER" id="PTHR47245">
    <property type="entry name" value="PEPTIDYLPROLYL ISOMERASE"/>
    <property type="match status" value="1"/>
</dbReference>
<feature type="signal peptide" evidence="2">
    <location>
        <begin position="1"/>
        <end position="26"/>
    </location>
</feature>
<proteinExistence type="predicted"/>
<gene>
    <name evidence="4" type="ORF">GEAMG1_0838</name>
</gene>
<dbReference type="RefSeq" id="WP_305731570.1">
    <property type="nucleotide sequence ID" value="NZ_OW150024.1"/>
</dbReference>
<evidence type="ECO:0000313" key="4">
    <source>
        <dbReference type="EMBL" id="CAH2030651.1"/>
    </source>
</evidence>
<dbReference type="Pfam" id="PF13624">
    <property type="entry name" value="SurA_N_3"/>
    <property type="match status" value="1"/>
</dbReference>
<protein>
    <submittedName>
        <fullName evidence="4">Peptidylprolyl isomerase</fullName>
        <ecNumber evidence="4">5.2.1.8</ecNumber>
    </submittedName>
</protein>
<dbReference type="Proteomes" id="UP001295463">
    <property type="component" value="Chromosome"/>
</dbReference>